<keyword evidence="5" id="KW-0472">Membrane</keyword>
<evidence type="ECO:0000256" key="4">
    <source>
        <dbReference type="SAM" id="Coils"/>
    </source>
</evidence>
<evidence type="ECO:0000313" key="8">
    <source>
        <dbReference type="EMBL" id="TDT38606.1"/>
    </source>
</evidence>
<sequence>MRVHPVVLLLILCSLFLPTVATGASDPVMLDTESERYDLSLALSYLEDESGQLELEEVRELRQSGDFQGGQSEALNFGFTESAYWFHVQLEAGAPPDEAWVLESLYPIMDHLELYVVYPDGDIARYYSGDSVPFDQRSRDHQHINFEFTIEPGQTLDLYMRAETSGAVQMPMTLWTKDAFYNNDHVMGRVFGMYYGLILALAVYNLLIFLSIRDVNYLLYVAYIAAYGLFQASLNGFAFEFLWPDSPWWNNRSIAFTMGLGMVFIIGFSQSFLSLKTNAPRAHKLFSILMLAFMGIAATSLVLPYGPVIRVGTLLTAITAIAIFVVGMKCWLQDFKPARYFMISWTLLLMGMLVYTLKTFGLLPANFFTEFSIQIGSALEMIFLSMALADRIRLVTNENQRLQRVQNEELEKRVSERTLELEEANNKLKELNAIDGLTQLKNRDFFYETLDNEWRKNSRKDNHISLLLLDVDRFKEFNDDYGHLCGDACLKHLARVYEDSVSRAGDYVARYGGEEFAILLCHTTPEGAETVAERVRERVENTPLEWDGEQIPVTVSIGVSSHIPRPKEDMTLLIGEADQALYEAKAEGRNRVKVYSEPPSEPEK</sequence>
<dbReference type="FunFam" id="3.30.70.270:FF:000001">
    <property type="entry name" value="Diguanylate cyclase domain protein"/>
    <property type="match status" value="1"/>
</dbReference>
<dbReference type="PANTHER" id="PTHR45138:SF9">
    <property type="entry name" value="DIGUANYLATE CYCLASE DGCM-RELATED"/>
    <property type="match status" value="1"/>
</dbReference>
<dbReference type="AlphaFoldDB" id="A0A4R7JM64"/>
<dbReference type="NCBIfam" id="TIGR00254">
    <property type="entry name" value="GGDEF"/>
    <property type="match status" value="1"/>
</dbReference>
<dbReference type="CDD" id="cd01949">
    <property type="entry name" value="GGDEF"/>
    <property type="match status" value="1"/>
</dbReference>
<dbReference type="Pfam" id="PF00990">
    <property type="entry name" value="GGDEF"/>
    <property type="match status" value="1"/>
</dbReference>
<dbReference type="Gene3D" id="3.30.70.270">
    <property type="match status" value="1"/>
</dbReference>
<comment type="caution">
    <text evidence="8">The sequence shown here is derived from an EMBL/GenBank/DDBJ whole genome shotgun (WGS) entry which is preliminary data.</text>
</comment>
<keyword evidence="6" id="KW-0732">Signal</keyword>
<dbReference type="Gene3D" id="2.60.40.2380">
    <property type="match status" value="1"/>
</dbReference>
<feature type="chain" id="PRO_5020440513" description="diguanylate cyclase" evidence="6">
    <location>
        <begin position="24"/>
        <end position="604"/>
    </location>
</feature>
<dbReference type="GO" id="GO:0052621">
    <property type="term" value="F:diguanylate cyclase activity"/>
    <property type="evidence" value="ECO:0007669"/>
    <property type="project" value="UniProtKB-EC"/>
</dbReference>
<dbReference type="Pfam" id="PF07695">
    <property type="entry name" value="7TMR-DISM_7TM"/>
    <property type="match status" value="1"/>
</dbReference>
<keyword evidence="5" id="KW-1133">Transmembrane helix</keyword>
<evidence type="ECO:0000256" key="2">
    <source>
        <dbReference type="ARBA" id="ARBA00012528"/>
    </source>
</evidence>
<evidence type="ECO:0000256" key="3">
    <source>
        <dbReference type="ARBA" id="ARBA00034247"/>
    </source>
</evidence>
<feature type="transmembrane region" description="Helical" evidence="5">
    <location>
        <begin position="191"/>
        <end position="210"/>
    </location>
</feature>
<dbReference type="InterPro" id="IPR029787">
    <property type="entry name" value="Nucleotide_cyclase"/>
</dbReference>
<dbReference type="GO" id="GO:1902201">
    <property type="term" value="P:negative regulation of bacterial-type flagellum-dependent cell motility"/>
    <property type="evidence" value="ECO:0007669"/>
    <property type="project" value="TreeGrafter"/>
</dbReference>
<keyword evidence="5" id="KW-0812">Transmembrane</keyword>
<proteinExistence type="predicted"/>
<feature type="signal peptide" evidence="6">
    <location>
        <begin position="1"/>
        <end position="23"/>
    </location>
</feature>
<dbReference type="InterPro" id="IPR011622">
    <property type="entry name" value="7TMR_DISM_rcpt_extracell_dom2"/>
</dbReference>
<keyword evidence="9" id="KW-1185">Reference proteome</keyword>
<feature type="transmembrane region" description="Helical" evidence="5">
    <location>
        <begin position="217"/>
        <end position="234"/>
    </location>
</feature>
<dbReference type="InterPro" id="IPR043128">
    <property type="entry name" value="Rev_trsase/Diguanyl_cyclase"/>
</dbReference>
<organism evidence="8 9">
    <name type="scientific">Halospina denitrificans</name>
    <dbReference type="NCBI Taxonomy" id="332522"/>
    <lineage>
        <taxon>Bacteria</taxon>
        <taxon>Pseudomonadati</taxon>
        <taxon>Pseudomonadota</taxon>
        <taxon>Gammaproteobacteria</taxon>
        <taxon>Halospina</taxon>
    </lineage>
</organism>
<feature type="transmembrane region" description="Helical" evidence="5">
    <location>
        <begin position="340"/>
        <end position="365"/>
    </location>
</feature>
<dbReference type="InterPro" id="IPR000160">
    <property type="entry name" value="GGDEF_dom"/>
</dbReference>
<comment type="cofactor">
    <cofactor evidence="1">
        <name>Mg(2+)</name>
        <dbReference type="ChEBI" id="CHEBI:18420"/>
    </cofactor>
</comment>
<accession>A0A4R7JM64</accession>
<evidence type="ECO:0000256" key="1">
    <source>
        <dbReference type="ARBA" id="ARBA00001946"/>
    </source>
</evidence>
<feature type="transmembrane region" description="Helical" evidence="5">
    <location>
        <begin position="254"/>
        <end position="273"/>
    </location>
</feature>
<dbReference type="GO" id="GO:0005886">
    <property type="term" value="C:plasma membrane"/>
    <property type="evidence" value="ECO:0007669"/>
    <property type="project" value="TreeGrafter"/>
</dbReference>
<feature type="transmembrane region" description="Helical" evidence="5">
    <location>
        <begin position="285"/>
        <end position="303"/>
    </location>
</feature>
<dbReference type="SUPFAM" id="SSF55073">
    <property type="entry name" value="Nucleotide cyclase"/>
    <property type="match status" value="1"/>
</dbReference>
<dbReference type="GO" id="GO:0043709">
    <property type="term" value="P:cell adhesion involved in single-species biofilm formation"/>
    <property type="evidence" value="ECO:0007669"/>
    <property type="project" value="TreeGrafter"/>
</dbReference>
<dbReference type="EC" id="2.7.7.65" evidence="2"/>
<dbReference type="RefSeq" id="WP_133736822.1">
    <property type="nucleotide sequence ID" value="NZ_SOAX01000006.1"/>
</dbReference>
<evidence type="ECO:0000313" key="9">
    <source>
        <dbReference type="Proteomes" id="UP000295830"/>
    </source>
</evidence>
<comment type="catalytic activity">
    <reaction evidence="3">
        <text>2 GTP = 3',3'-c-di-GMP + 2 diphosphate</text>
        <dbReference type="Rhea" id="RHEA:24898"/>
        <dbReference type="ChEBI" id="CHEBI:33019"/>
        <dbReference type="ChEBI" id="CHEBI:37565"/>
        <dbReference type="ChEBI" id="CHEBI:58805"/>
        <dbReference type="EC" id="2.7.7.65"/>
    </reaction>
</comment>
<feature type="domain" description="GGDEF" evidence="7">
    <location>
        <begin position="462"/>
        <end position="597"/>
    </location>
</feature>
<dbReference type="PANTHER" id="PTHR45138">
    <property type="entry name" value="REGULATORY COMPONENTS OF SENSORY TRANSDUCTION SYSTEM"/>
    <property type="match status" value="1"/>
</dbReference>
<feature type="transmembrane region" description="Helical" evidence="5">
    <location>
        <begin position="309"/>
        <end position="328"/>
    </location>
</feature>
<evidence type="ECO:0000256" key="6">
    <source>
        <dbReference type="SAM" id="SignalP"/>
    </source>
</evidence>
<dbReference type="PROSITE" id="PS50887">
    <property type="entry name" value="GGDEF"/>
    <property type="match status" value="1"/>
</dbReference>
<dbReference type="Proteomes" id="UP000295830">
    <property type="component" value="Unassembled WGS sequence"/>
</dbReference>
<dbReference type="Pfam" id="PF07696">
    <property type="entry name" value="7TMR-DISMED2"/>
    <property type="match status" value="1"/>
</dbReference>
<keyword evidence="4" id="KW-0175">Coiled coil</keyword>
<name>A0A4R7JM64_9GAMM</name>
<feature type="coiled-coil region" evidence="4">
    <location>
        <begin position="405"/>
        <end position="434"/>
    </location>
</feature>
<gene>
    <name evidence="8" type="ORF">DES49_2589</name>
</gene>
<dbReference type="EMBL" id="SOAX01000006">
    <property type="protein sequence ID" value="TDT38606.1"/>
    <property type="molecule type" value="Genomic_DNA"/>
</dbReference>
<dbReference type="InterPro" id="IPR050469">
    <property type="entry name" value="Diguanylate_Cyclase"/>
</dbReference>
<dbReference type="OrthoDB" id="5289013at2"/>
<evidence type="ECO:0000256" key="5">
    <source>
        <dbReference type="SAM" id="Phobius"/>
    </source>
</evidence>
<evidence type="ECO:0000259" key="7">
    <source>
        <dbReference type="PROSITE" id="PS50887"/>
    </source>
</evidence>
<protein>
    <recommendedName>
        <fullName evidence="2">diguanylate cyclase</fullName>
        <ecNumber evidence="2">2.7.7.65</ecNumber>
    </recommendedName>
</protein>
<dbReference type="SMART" id="SM00267">
    <property type="entry name" value="GGDEF"/>
    <property type="match status" value="1"/>
</dbReference>
<reference evidence="8 9" key="1">
    <citation type="submission" date="2019-03" db="EMBL/GenBank/DDBJ databases">
        <title>Genomic Encyclopedia of Type Strains, Phase IV (KMG-IV): sequencing the most valuable type-strain genomes for metagenomic binning, comparative biology and taxonomic classification.</title>
        <authorList>
            <person name="Goeker M."/>
        </authorList>
    </citation>
    <scope>NUCLEOTIDE SEQUENCE [LARGE SCALE GENOMIC DNA]</scope>
    <source>
        <strain evidence="8 9">DSM 15505</strain>
    </source>
</reference>
<dbReference type="InterPro" id="IPR011623">
    <property type="entry name" value="7TMR_DISM_rcpt_extracell_dom1"/>
</dbReference>